<accession>A0ABR6X155</accession>
<evidence type="ECO:0000313" key="2">
    <source>
        <dbReference type="Proteomes" id="UP000648257"/>
    </source>
</evidence>
<reference evidence="1 2" key="1">
    <citation type="submission" date="2020-08" db="EMBL/GenBank/DDBJ databases">
        <title>Novel species isolated from subtropical streams in China.</title>
        <authorList>
            <person name="Lu H."/>
        </authorList>
    </citation>
    <scope>NUCLEOTIDE SEQUENCE [LARGE SCALE GENOMIC DNA]</scope>
    <source>
        <strain evidence="1 2">KACC 16656</strain>
    </source>
</reference>
<gene>
    <name evidence="1" type="ORF">H8K52_04855</name>
</gene>
<proteinExistence type="predicted"/>
<organism evidence="1 2">
    <name type="scientific">Undibacterium seohonense</name>
    <dbReference type="NCBI Taxonomy" id="1344950"/>
    <lineage>
        <taxon>Bacteria</taxon>
        <taxon>Pseudomonadati</taxon>
        <taxon>Pseudomonadota</taxon>
        <taxon>Betaproteobacteria</taxon>
        <taxon>Burkholderiales</taxon>
        <taxon>Oxalobacteraceae</taxon>
        <taxon>Undibacterium</taxon>
    </lineage>
</organism>
<sequence>MSSKILLINPPRAAIGDRLPQVQTQTQLPSSCLFCESVSLADTGFVVEMLDAECEAMSLFTILRETRRRAPQVVWILGSVPCDKDDDIATMLMAILNVTMPRLSVTYRHLQT</sequence>
<evidence type="ECO:0000313" key="1">
    <source>
        <dbReference type="EMBL" id="MBC3806674.1"/>
    </source>
</evidence>
<dbReference type="RefSeq" id="WP_186921771.1">
    <property type="nucleotide sequence ID" value="NZ_JACOFW010000004.1"/>
</dbReference>
<comment type="caution">
    <text evidence="1">The sequence shown here is derived from an EMBL/GenBank/DDBJ whole genome shotgun (WGS) entry which is preliminary data.</text>
</comment>
<protein>
    <submittedName>
        <fullName evidence="1">Uncharacterized protein</fullName>
    </submittedName>
</protein>
<name>A0ABR6X155_9BURK</name>
<dbReference type="Proteomes" id="UP000648257">
    <property type="component" value="Unassembled WGS sequence"/>
</dbReference>
<keyword evidence="2" id="KW-1185">Reference proteome</keyword>
<dbReference type="EMBL" id="JACOFW010000004">
    <property type="protein sequence ID" value="MBC3806674.1"/>
    <property type="molecule type" value="Genomic_DNA"/>
</dbReference>